<dbReference type="Proteomes" id="UP000199068">
    <property type="component" value="Unassembled WGS sequence"/>
</dbReference>
<organism evidence="1 2">
    <name type="scientific">Romboutsia lituseburensis DSM 797</name>
    <dbReference type="NCBI Taxonomy" id="1121325"/>
    <lineage>
        <taxon>Bacteria</taxon>
        <taxon>Bacillati</taxon>
        <taxon>Bacillota</taxon>
        <taxon>Clostridia</taxon>
        <taxon>Peptostreptococcales</taxon>
        <taxon>Peptostreptococcaceae</taxon>
        <taxon>Romboutsia</taxon>
    </lineage>
</organism>
<evidence type="ECO:0008006" key="3">
    <source>
        <dbReference type="Google" id="ProtNLM"/>
    </source>
</evidence>
<dbReference type="STRING" id="1121325.SAMN04515677_103483"/>
<dbReference type="EMBL" id="FNGW01000003">
    <property type="protein sequence ID" value="SDL81687.1"/>
    <property type="molecule type" value="Genomic_DNA"/>
</dbReference>
<dbReference type="AlphaFoldDB" id="A0A1G9N6D4"/>
<dbReference type="CDD" id="cd11533">
    <property type="entry name" value="NTP-PPase_Af0060_like"/>
    <property type="match status" value="1"/>
</dbReference>
<reference evidence="1 2" key="1">
    <citation type="submission" date="2016-10" db="EMBL/GenBank/DDBJ databases">
        <authorList>
            <person name="de Groot N.N."/>
        </authorList>
    </citation>
    <scope>NUCLEOTIDE SEQUENCE [LARGE SCALE GENOMIC DNA]</scope>
    <source>
        <strain evidence="1 2">DSM 797</strain>
    </source>
</reference>
<gene>
    <name evidence="1" type="ORF">SAMN04515677_103483</name>
</gene>
<dbReference type="RefSeq" id="WP_092725190.1">
    <property type="nucleotide sequence ID" value="NZ_FNGW01000003.1"/>
</dbReference>
<keyword evidence="2" id="KW-1185">Reference proteome</keyword>
<protein>
    <recommendedName>
        <fullName evidence="3">MazG nucleotide pyrophosphohydrolase domain-containing protein</fullName>
    </recommendedName>
</protein>
<dbReference type="InterPro" id="IPR044548">
    <property type="entry name" value="AF0060_NTP-PPase_MazG-like"/>
</dbReference>
<proteinExistence type="predicted"/>
<accession>A0A1G9N6D4</accession>
<dbReference type="SUPFAM" id="SSF101386">
    <property type="entry name" value="all-alpha NTP pyrophosphatases"/>
    <property type="match status" value="1"/>
</dbReference>
<sequence length="104" mass="11764">MEEKKLVDLGEIEKLTVLDKKTLVERTLKLSEEVGEVSQAVLSYTNVCGCGYKNKSKEDIVEECLDVIIVASAIISQTYNNKIDEAKVMEIYKSKLSKWKSKCE</sequence>
<name>A0A1G9N6D4_9FIRM</name>
<dbReference type="Gene3D" id="1.10.287.1080">
    <property type="entry name" value="MazG-like"/>
    <property type="match status" value="1"/>
</dbReference>
<evidence type="ECO:0000313" key="2">
    <source>
        <dbReference type="Proteomes" id="UP000199068"/>
    </source>
</evidence>
<evidence type="ECO:0000313" key="1">
    <source>
        <dbReference type="EMBL" id="SDL81687.1"/>
    </source>
</evidence>